<geneLocation type="plasmid" evidence="2">
    <name>psj05684b</name>
</geneLocation>
<proteinExistence type="predicted"/>
<dbReference type="Proteomes" id="UP000217211">
    <property type="component" value="Plasmid pSJ05684b"/>
</dbReference>
<sequence length="63" mass="7454">MNRANQDRNEKSRANALMSHRRDPLLRFFLVPIEGRFHQVADPEPLFFHVLQTISRPRVSRAI</sequence>
<accession>A0A249PK48</accession>
<gene>
    <name evidence="1" type="ORF">SJ05684_b53380</name>
</gene>
<dbReference type="AlphaFoldDB" id="A0A249PK48"/>
<keyword evidence="2" id="KW-1185">Reference proteome</keyword>
<reference evidence="1 2" key="1">
    <citation type="submission" date="2017-08" db="EMBL/GenBank/DDBJ databases">
        <title>Multipartite genome sequences of Sinorhizobium species nodulating soybeans.</title>
        <authorList>
            <person name="Tian C.F."/>
        </authorList>
    </citation>
    <scope>NUCLEOTIDE SEQUENCE [LARGE SCALE GENOMIC DNA]</scope>
    <source>
        <strain evidence="1 2">CCBAU 05684</strain>
        <plasmid evidence="2">psj05684b</plasmid>
    </source>
</reference>
<evidence type="ECO:0000313" key="2">
    <source>
        <dbReference type="Proteomes" id="UP000217211"/>
    </source>
</evidence>
<dbReference type="KEGG" id="esj:SJ05684_b53380"/>
<keyword evidence="1" id="KW-0614">Plasmid</keyword>
<protein>
    <submittedName>
        <fullName evidence="1">Uncharacterized protein</fullName>
    </submittedName>
</protein>
<name>A0A249PK48_9HYPH</name>
<evidence type="ECO:0000313" key="1">
    <source>
        <dbReference type="EMBL" id="ASY66320.1"/>
    </source>
</evidence>
<organism evidence="1 2">
    <name type="scientific">Sinorhizobium sojae CCBAU 05684</name>
    <dbReference type="NCBI Taxonomy" id="716928"/>
    <lineage>
        <taxon>Bacteria</taxon>
        <taxon>Pseudomonadati</taxon>
        <taxon>Pseudomonadota</taxon>
        <taxon>Alphaproteobacteria</taxon>
        <taxon>Hyphomicrobiales</taxon>
        <taxon>Rhizobiaceae</taxon>
        <taxon>Sinorhizobium/Ensifer group</taxon>
        <taxon>Sinorhizobium</taxon>
    </lineage>
</organism>
<dbReference type="EMBL" id="CP023068">
    <property type="protein sequence ID" value="ASY66320.1"/>
    <property type="molecule type" value="Genomic_DNA"/>
</dbReference>